<dbReference type="NCBIfam" id="TIGR01730">
    <property type="entry name" value="RND_mfp"/>
    <property type="match status" value="1"/>
</dbReference>
<dbReference type="InterPro" id="IPR006143">
    <property type="entry name" value="RND_pump_MFP"/>
</dbReference>
<reference evidence="5 6" key="1">
    <citation type="submission" date="2020-10" db="EMBL/GenBank/DDBJ databases">
        <title>Connecting structure to function with the recovery of over 1000 high-quality activated sludge metagenome-assembled genomes encoding full-length rRNA genes using long-read sequencing.</title>
        <authorList>
            <person name="Singleton C.M."/>
            <person name="Petriglieri F."/>
            <person name="Kristensen J.M."/>
            <person name="Kirkegaard R.H."/>
            <person name="Michaelsen T.Y."/>
            <person name="Andersen M.H."/>
            <person name="Karst S.M."/>
            <person name="Dueholm M.S."/>
            <person name="Nielsen P.H."/>
            <person name="Albertsen M."/>
        </authorList>
    </citation>
    <scope>NUCLEOTIDE SEQUENCE [LARGE SCALE GENOMIC DNA]</scope>
    <source>
        <strain evidence="5">EsbW_18-Q3-R4-48_BATAC.463</strain>
    </source>
</reference>
<dbReference type="Gene3D" id="2.40.420.20">
    <property type="match status" value="1"/>
</dbReference>
<dbReference type="PANTHER" id="PTHR30469">
    <property type="entry name" value="MULTIDRUG RESISTANCE PROTEIN MDTA"/>
    <property type="match status" value="1"/>
</dbReference>
<feature type="chain" id="PRO_5037599689" evidence="2">
    <location>
        <begin position="18"/>
        <end position="362"/>
    </location>
</feature>
<evidence type="ECO:0000259" key="4">
    <source>
        <dbReference type="Pfam" id="PF25967"/>
    </source>
</evidence>
<proteinExistence type="inferred from homology"/>
<evidence type="ECO:0000256" key="2">
    <source>
        <dbReference type="SAM" id="SignalP"/>
    </source>
</evidence>
<dbReference type="Gene3D" id="1.10.287.470">
    <property type="entry name" value="Helix hairpin bin"/>
    <property type="match status" value="1"/>
</dbReference>
<comment type="caution">
    <text evidence="5">The sequence shown here is derived from an EMBL/GenBank/DDBJ whole genome shotgun (WGS) entry which is preliminary data.</text>
</comment>
<feature type="domain" description="CusB-like beta-barrel" evidence="3">
    <location>
        <begin position="206"/>
        <end position="280"/>
    </location>
</feature>
<dbReference type="GO" id="GO:1990281">
    <property type="term" value="C:efflux pump complex"/>
    <property type="evidence" value="ECO:0007669"/>
    <property type="project" value="TreeGrafter"/>
</dbReference>
<comment type="similarity">
    <text evidence="1">Belongs to the membrane fusion protein (MFP) (TC 8.A.1) family.</text>
</comment>
<dbReference type="InterPro" id="IPR058627">
    <property type="entry name" value="MdtA-like_C"/>
</dbReference>
<keyword evidence="2" id="KW-0732">Signal</keyword>
<dbReference type="SUPFAM" id="SSF111369">
    <property type="entry name" value="HlyD-like secretion proteins"/>
    <property type="match status" value="1"/>
</dbReference>
<dbReference type="PANTHER" id="PTHR30469:SF15">
    <property type="entry name" value="HLYD FAMILY OF SECRETION PROTEINS"/>
    <property type="match status" value="1"/>
</dbReference>
<evidence type="ECO:0000256" key="1">
    <source>
        <dbReference type="ARBA" id="ARBA00009477"/>
    </source>
</evidence>
<dbReference type="AlphaFoldDB" id="A0A935K9S6"/>
<feature type="signal peptide" evidence="2">
    <location>
        <begin position="1"/>
        <end position="17"/>
    </location>
</feature>
<dbReference type="Proteomes" id="UP000739411">
    <property type="component" value="Unassembled WGS sequence"/>
</dbReference>
<evidence type="ECO:0000259" key="3">
    <source>
        <dbReference type="Pfam" id="PF25954"/>
    </source>
</evidence>
<protein>
    <submittedName>
        <fullName evidence="5">Efflux RND transporter periplasmic adaptor subunit</fullName>
    </submittedName>
</protein>
<dbReference type="Pfam" id="PF25967">
    <property type="entry name" value="RND-MFP_C"/>
    <property type="match status" value="1"/>
</dbReference>
<dbReference type="GO" id="GO:0015562">
    <property type="term" value="F:efflux transmembrane transporter activity"/>
    <property type="evidence" value="ECO:0007669"/>
    <property type="project" value="TreeGrafter"/>
</dbReference>
<sequence length="362" mass="37742">MPSAIPIRLLATLSAIALLVGCGASDTPPAATPTVMVQTASRAPASGSIYSGEIRARYEFDVAFRVGGKIAARLVDAGAQVKAGQALAQLDPADLELNASSARAQLAAAESDFATARAERERYSSLIKQKFVSSTAFEAKDNAFNSARARLAQAQAQTKISGNQAAYGTLSSDKPAIVTAVLADAGQVVSAGQAVMRLARPEEKEVSIAVPESRLAALKPGQIVTVNLWADPKIFVNGKVREIAPAADATTRTFLVRINLTDPPPAVQIGMTARVMIGDASATPLLVPLNAVSDRGQGPQLWLVQDGKAMPRAIQVAPFREDGATIASGLNEGEMIIISGLNRLTAGMAVTPRPAATPEQQR</sequence>
<evidence type="ECO:0000313" key="6">
    <source>
        <dbReference type="Proteomes" id="UP000739411"/>
    </source>
</evidence>
<gene>
    <name evidence="5" type="ORF">IPJ38_06675</name>
</gene>
<dbReference type="Gene3D" id="2.40.50.100">
    <property type="match status" value="1"/>
</dbReference>
<feature type="domain" description="Multidrug resistance protein MdtA-like C-terminal permuted SH3" evidence="4">
    <location>
        <begin position="285"/>
        <end position="343"/>
    </location>
</feature>
<dbReference type="Pfam" id="PF25954">
    <property type="entry name" value="Beta-barrel_RND_2"/>
    <property type="match status" value="1"/>
</dbReference>
<dbReference type="EMBL" id="JADJMS010000013">
    <property type="protein sequence ID" value="MBK7414836.1"/>
    <property type="molecule type" value="Genomic_DNA"/>
</dbReference>
<organism evidence="5 6">
    <name type="scientific">Candidatus Dechloromonas phosphorivorans</name>
    <dbReference type="NCBI Taxonomy" id="2899244"/>
    <lineage>
        <taxon>Bacteria</taxon>
        <taxon>Pseudomonadati</taxon>
        <taxon>Pseudomonadota</taxon>
        <taxon>Betaproteobacteria</taxon>
        <taxon>Rhodocyclales</taxon>
        <taxon>Azonexaceae</taxon>
        <taxon>Dechloromonas</taxon>
    </lineage>
</organism>
<dbReference type="InterPro" id="IPR058792">
    <property type="entry name" value="Beta-barrel_RND_2"/>
</dbReference>
<name>A0A935K9S6_9RHOO</name>
<evidence type="ECO:0000313" key="5">
    <source>
        <dbReference type="EMBL" id="MBK7414836.1"/>
    </source>
</evidence>
<accession>A0A935K9S6</accession>
<dbReference type="Gene3D" id="2.40.30.170">
    <property type="match status" value="1"/>
</dbReference>